<evidence type="ECO:0000313" key="1">
    <source>
        <dbReference type="EMBL" id="THW92024.1"/>
    </source>
</evidence>
<reference evidence="1 2" key="1">
    <citation type="submission" date="2018-10" db="EMBL/GenBank/DDBJ databases">
        <title>Fifty Aureobasidium pullulans genomes reveal a recombining polyextremotolerant generalist.</title>
        <authorList>
            <person name="Gostincar C."/>
            <person name="Turk M."/>
            <person name="Zajc J."/>
            <person name="Gunde-Cimerman N."/>
        </authorList>
    </citation>
    <scope>NUCLEOTIDE SEQUENCE [LARGE SCALE GENOMIC DNA]</scope>
    <source>
        <strain evidence="1 2">EXF-10507</strain>
    </source>
</reference>
<dbReference type="EMBL" id="QZAR01000042">
    <property type="protein sequence ID" value="THW92024.1"/>
    <property type="molecule type" value="Genomic_DNA"/>
</dbReference>
<dbReference type="AlphaFoldDB" id="A0A4S9BG56"/>
<organism evidence="1 2">
    <name type="scientific">Aureobasidium pullulans</name>
    <name type="common">Black yeast</name>
    <name type="synonym">Pullularia pullulans</name>
    <dbReference type="NCBI Taxonomy" id="5580"/>
    <lineage>
        <taxon>Eukaryota</taxon>
        <taxon>Fungi</taxon>
        <taxon>Dikarya</taxon>
        <taxon>Ascomycota</taxon>
        <taxon>Pezizomycotina</taxon>
        <taxon>Dothideomycetes</taxon>
        <taxon>Dothideomycetidae</taxon>
        <taxon>Dothideales</taxon>
        <taxon>Saccotheciaceae</taxon>
        <taxon>Aureobasidium</taxon>
    </lineage>
</organism>
<dbReference type="Proteomes" id="UP000304928">
    <property type="component" value="Unassembled WGS sequence"/>
</dbReference>
<gene>
    <name evidence="1" type="ORF">D6D15_03458</name>
</gene>
<name>A0A4S9BG56_AURPU</name>
<proteinExistence type="predicted"/>
<accession>A0A4S9BG56</accession>
<comment type="caution">
    <text evidence="1">The sequence shown here is derived from an EMBL/GenBank/DDBJ whole genome shotgun (WGS) entry which is preliminary data.</text>
</comment>
<evidence type="ECO:0000313" key="2">
    <source>
        <dbReference type="Proteomes" id="UP000304928"/>
    </source>
</evidence>
<sequence>MANVHISKTRCASCSLNIPFSKSQVIVPVCMTIVSCVGLSPGNDSLRGLGYMFVSSSVKRLPPLN</sequence>
<protein>
    <submittedName>
        <fullName evidence="1">Uncharacterized protein</fullName>
    </submittedName>
</protein>